<feature type="compositionally biased region" description="Low complexity" evidence="11">
    <location>
        <begin position="77"/>
        <end position="93"/>
    </location>
</feature>
<evidence type="ECO:0000256" key="2">
    <source>
        <dbReference type="ARBA" id="ARBA00022525"/>
    </source>
</evidence>
<feature type="compositionally biased region" description="Basic and acidic residues" evidence="11">
    <location>
        <begin position="59"/>
        <end position="76"/>
    </location>
</feature>
<dbReference type="InterPro" id="IPR023415">
    <property type="entry name" value="LDLR_class-A_CS"/>
</dbReference>
<evidence type="ECO:0000256" key="3">
    <source>
        <dbReference type="ARBA" id="ARBA00022536"/>
    </source>
</evidence>
<dbReference type="Pfam" id="PF00094">
    <property type="entry name" value="VWD"/>
    <property type="match status" value="2"/>
</dbReference>
<dbReference type="InterPro" id="IPR000884">
    <property type="entry name" value="TSP1_rpt"/>
</dbReference>
<dbReference type="SMART" id="SM00192">
    <property type="entry name" value="LDLa"/>
    <property type="match status" value="7"/>
</dbReference>
<evidence type="ECO:0000256" key="8">
    <source>
        <dbReference type="ARBA" id="ARBA00023157"/>
    </source>
</evidence>
<feature type="disulfide bond" evidence="10">
    <location>
        <begin position="1153"/>
        <end position="1165"/>
    </location>
</feature>
<feature type="disulfide bond" evidence="10">
    <location>
        <begin position="1117"/>
        <end position="1129"/>
    </location>
</feature>
<dbReference type="CTD" id="243369"/>
<feature type="disulfide bond" evidence="10">
    <location>
        <begin position="1038"/>
        <end position="1050"/>
    </location>
</feature>
<dbReference type="PROSITE" id="PS51233">
    <property type="entry name" value="VWFD"/>
    <property type="match status" value="2"/>
</dbReference>
<dbReference type="InterPro" id="IPR014853">
    <property type="entry name" value="VWF/SSPO/ZAN-like_Cys-rich_dom"/>
</dbReference>
<feature type="disulfide bond" evidence="10">
    <location>
        <begin position="1200"/>
        <end position="1218"/>
    </location>
</feature>
<dbReference type="Gene3D" id="4.10.400.10">
    <property type="entry name" value="Low-density Lipoprotein Receptor"/>
    <property type="match status" value="6"/>
</dbReference>
<evidence type="ECO:0000313" key="15">
    <source>
        <dbReference type="RefSeq" id="XP_017693767.1"/>
    </source>
</evidence>
<dbReference type="InterPro" id="IPR036383">
    <property type="entry name" value="TSP1_rpt_sf"/>
</dbReference>
<keyword evidence="7" id="KW-0130">Cell adhesion</keyword>
<feature type="compositionally biased region" description="Pro residues" evidence="11">
    <location>
        <begin position="302"/>
        <end position="323"/>
    </location>
</feature>
<dbReference type="PRINTS" id="PR00261">
    <property type="entry name" value="LDLRECEPTOR"/>
</dbReference>
<dbReference type="Gene3D" id="2.10.25.10">
    <property type="entry name" value="Laminin"/>
    <property type="match status" value="3"/>
</dbReference>
<dbReference type="SMART" id="SM00215">
    <property type="entry name" value="VWC_out"/>
    <property type="match status" value="3"/>
</dbReference>
<feature type="disulfide bond" evidence="10">
    <location>
        <begin position="1136"/>
        <end position="1151"/>
    </location>
</feature>
<feature type="region of interest" description="Disordered" evidence="11">
    <location>
        <begin position="59"/>
        <end position="94"/>
    </location>
</feature>
<dbReference type="Gene3D" id="2.20.100.10">
    <property type="entry name" value="Thrombospondin type-1 (TSP1) repeat"/>
    <property type="match status" value="4"/>
</dbReference>
<feature type="compositionally biased region" description="Pro residues" evidence="11">
    <location>
        <begin position="1698"/>
        <end position="1708"/>
    </location>
</feature>
<dbReference type="SMART" id="SM00209">
    <property type="entry name" value="TSP1"/>
    <property type="match status" value="4"/>
</dbReference>
<dbReference type="OrthoDB" id="6262482at2759"/>
<dbReference type="SUPFAM" id="SSF57567">
    <property type="entry name" value="Serine protease inhibitors"/>
    <property type="match status" value="4"/>
</dbReference>
<feature type="disulfide bond" evidence="10">
    <location>
        <begin position="1160"/>
        <end position="1178"/>
    </location>
</feature>
<organism evidence="14 15">
    <name type="scientific">Lepidothrix coronata</name>
    <name type="common">blue-crowned manakin</name>
    <dbReference type="NCBI Taxonomy" id="321398"/>
    <lineage>
        <taxon>Eukaryota</taxon>
        <taxon>Metazoa</taxon>
        <taxon>Chordata</taxon>
        <taxon>Craniata</taxon>
        <taxon>Vertebrata</taxon>
        <taxon>Euteleostomi</taxon>
        <taxon>Archelosauria</taxon>
        <taxon>Archosauria</taxon>
        <taxon>Dinosauria</taxon>
        <taxon>Saurischia</taxon>
        <taxon>Theropoda</taxon>
        <taxon>Coelurosauria</taxon>
        <taxon>Aves</taxon>
        <taxon>Neognathae</taxon>
        <taxon>Neoaves</taxon>
        <taxon>Telluraves</taxon>
        <taxon>Australaves</taxon>
        <taxon>Passeriformes</taxon>
        <taxon>Pipridae</taxon>
        <taxon>Lepidothrix</taxon>
    </lineage>
</organism>
<evidence type="ECO:0000256" key="4">
    <source>
        <dbReference type="ARBA" id="ARBA00022729"/>
    </source>
</evidence>
<feature type="disulfide bond" evidence="10">
    <location>
        <begin position="1084"/>
        <end position="1102"/>
    </location>
</feature>
<dbReference type="FunFam" id="2.10.25.10:FF:000055">
    <property type="entry name" value="alpha-tectorin isoform X1"/>
    <property type="match status" value="1"/>
</dbReference>
<feature type="disulfide bond" evidence="10">
    <location>
        <begin position="1193"/>
        <end position="1205"/>
    </location>
</feature>
<dbReference type="PROSITE" id="PS50092">
    <property type="entry name" value="TSP1"/>
    <property type="match status" value="2"/>
</dbReference>
<dbReference type="SMART" id="SM00832">
    <property type="entry name" value="C8"/>
    <property type="match status" value="2"/>
</dbReference>
<feature type="disulfide bond" evidence="10">
    <location>
        <begin position="1124"/>
        <end position="1142"/>
    </location>
</feature>
<feature type="disulfide bond" evidence="10">
    <location>
        <begin position="1311"/>
        <end position="1329"/>
    </location>
</feature>
<keyword evidence="5" id="KW-0677">Repeat</keyword>
<accession>A0A6J0J483</accession>
<sequence>MGAGSRLDPGWIPRVPGRRWCERTVQVTEQEEVTPRREAAVPCPSLYQYSLAGWRLDRDRTRQGHGDPPGDTKTDPPGDTNTDPPGDTGTDPPLCYIYRPPETRPVVRSHTERGCCPGWSGPRCTEGMGTWGRHPGMSPGCHCHCPIPTGCWDGCRELGWALGWVLHMTFGTDTVVAWGRNVSANGVAVLEGHPYLHRGLGVTWPGDWVAVASSLGVRVAWDGHLAVTVTVEPELRGGTWGLCGTYTDDPADDFMGPDGDVTPFAAAFGNAWKVPAAGTEVDPSGFYAACLALLCGDGDPGPSSPPDPLSPPDPPSPPVPPPPAACDTFSAYSRECSRRQVHVPWRRPGFCERRCGAGQRFSDCVSLCPVTCVTAGSAEEGTCQRHCHGGCECGPGLARDGDGCVPPAACPCHHRRQRYGPGQSIRQRCNRWWPCHRAVDPEPFLELCRWDVCSCREQEPERCLCPALGAYGRECAREGTELEWRNRSLCDEPCPGGQQFQDCGGPCGRSCSEPPGAGDCPPPDTLCVPGCRCPPGLLLAQGGQCVPPAACPCPRGARLYPPGARLHRGCQACVCAGGSWRCAPAPCPPAPRCPPGLLHAPGSCLRRCDPAEPGGTCGGPADGCVCPPGTLFLDGRCVSPDECPCHHGGRLYPPNATIARDCNTCVCRRQRWHCGREECAGTCVATGDPHYVTFDGRAFTFAGDCEYLLAREATGLFAVTAENVPCGATGVTCTKSVVVAMGNTVVHMLRGTRVYVRVSPRLRGRLAGLCGNFDGDAENDFGSREGALEATPEIFGDSWRLSPLCPEADGHRQHPCDDSPQRAAWARGRCGVLRHQLFAPCHDLVPPQRFYEWCLFDACGCDSGGDCECLCTALAAYAEECGRRGRPLRWRSQGLCPLQCEGGQEYNPCGPPCPPTCRDLGRDPPELCGALECLEGCFCPPGRVLHDGACVDPPSCPCFWDGFAFPAGATVTQGCSNCTCLEGRWQCPPTPSPCPAVPGCAPWEFRCREGGLCVPGAWLCDNEDDCGDGSDELCDPPCAPHQPRCPGGRCLPWGARCDGVTHCPDGWDEAGCPPQPCAPPEFACAGGLCLPPARVCDGRLDCPPGDHSDEAGCAPRCGPGQFRCAGGRCVPFPHRCDGRDDCGDGSDERGCSCPEGHLPCPGGGCHPPAALCDGRRHCPDGTDEANCPARAACAPGTVPCPDGSCVAEVAVCDGARDCRDGWDESPAGCAVALPPAPLAPGTAATAGTATGTAGTAGTVIAATSATDTATVTAAVADIGTVTDTVTSTANASAEPRGPGSSSGGPCAEFDCGGDECVTFQQVCDGVRDCSSGMDERGCGLWGPWGPWGSCSRPCGPGGQRRVRGCHQGHPGLLRGCRGPREQERPCFHRACPVDGEWGPWGPWSDCPGGCGGVRLRRRGCRPPQNGGRACEDLPGGAPGALEMAPCPPGGCLNASECEGGLRPLPCAPCPSSCADLAAAVACPRPPPCRPGCWCPAGRVLDAPEPGAGPARCVWPRECPCRAGGRAYPPGVPVPLGCRLCTCLEGRLRHCRPLPGCSVDCGWSSWSPWGACAGTCGTPGVQWSFRSPSNPPRRGGGRHCRGIYRKARRCHTGPCRRCHERGRWRVPGERWRGGPCQVCQCLPGGGVRCVPYCPLRDTGCPRGHALREGDGGSCCSCAPAGDNATSPGTPPSATTALAPGPPAEPPGSPSPTAALGGPPSGTPKSAETHPQPPSAAGDTPRTVTLPEESPRAPGSVTTSPEPPQLRALPSPAPTGVPADTPAGGGWGSCSRSCGVGVALRRRGGSPPGGSCAHPPSIDTRVCFLRACPGTPKPPGPP</sequence>
<dbReference type="SMART" id="SM00216">
    <property type="entry name" value="VWD"/>
    <property type="match status" value="1"/>
</dbReference>
<dbReference type="SUPFAM" id="SSF57424">
    <property type="entry name" value="LDL receptor-like module"/>
    <property type="match status" value="7"/>
</dbReference>
<keyword evidence="6" id="KW-0106">Calcium</keyword>
<keyword evidence="2" id="KW-0964">Secreted</keyword>
<dbReference type="InterPro" id="IPR050780">
    <property type="entry name" value="Mucin_vWF_Thrombospondin_sf"/>
</dbReference>
<dbReference type="SUPFAM" id="SSF57603">
    <property type="entry name" value="FnI-like domain"/>
    <property type="match status" value="2"/>
</dbReference>
<gene>
    <name evidence="15" type="primary">SSPO</name>
</gene>
<dbReference type="Pfam" id="PF01826">
    <property type="entry name" value="TIL"/>
    <property type="match status" value="3"/>
</dbReference>
<feature type="disulfide bond" evidence="10">
    <location>
        <begin position="1045"/>
        <end position="1063"/>
    </location>
</feature>
<dbReference type="PROSITE" id="PS50184">
    <property type="entry name" value="VWFC_2"/>
    <property type="match status" value="1"/>
</dbReference>
<evidence type="ECO:0000256" key="1">
    <source>
        <dbReference type="ARBA" id="ARBA00004613"/>
    </source>
</evidence>
<dbReference type="InterPro" id="IPR036084">
    <property type="entry name" value="Ser_inhib-like_sf"/>
</dbReference>
<evidence type="ECO:0000259" key="13">
    <source>
        <dbReference type="PROSITE" id="PS51233"/>
    </source>
</evidence>
<reference evidence="15" key="1">
    <citation type="submission" date="2025-08" db="UniProtKB">
        <authorList>
            <consortium name="RefSeq"/>
        </authorList>
    </citation>
    <scope>IDENTIFICATION</scope>
</reference>
<evidence type="ECO:0000256" key="5">
    <source>
        <dbReference type="ARBA" id="ARBA00022737"/>
    </source>
</evidence>
<dbReference type="InterPro" id="IPR001846">
    <property type="entry name" value="VWF_type-D"/>
</dbReference>
<dbReference type="PANTHER" id="PTHR11339">
    <property type="entry name" value="EXTRACELLULAR MATRIX GLYCOPROTEIN RELATED"/>
    <property type="match status" value="1"/>
</dbReference>
<feature type="disulfide bond" evidence="10">
    <location>
        <begin position="1077"/>
        <end position="1089"/>
    </location>
</feature>
<keyword evidence="8 10" id="KW-1015">Disulfide bond</keyword>
<dbReference type="SUPFAM" id="SSF82895">
    <property type="entry name" value="TSP-1 type 1 repeat"/>
    <property type="match status" value="4"/>
</dbReference>
<dbReference type="CDD" id="cd00112">
    <property type="entry name" value="LDLa"/>
    <property type="match status" value="7"/>
</dbReference>
<feature type="compositionally biased region" description="Low complexity" evidence="11">
    <location>
        <begin position="1684"/>
        <end position="1697"/>
    </location>
</feature>
<dbReference type="Proteomes" id="UP000504624">
    <property type="component" value="Unplaced"/>
</dbReference>
<dbReference type="SMART" id="SM00214">
    <property type="entry name" value="VWC"/>
    <property type="match status" value="4"/>
</dbReference>
<dbReference type="GO" id="GO:0007155">
    <property type="term" value="P:cell adhesion"/>
    <property type="evidence" value="ECO:0007669"/>
    <property type="project" value="UniProtKB-KW"/>
</dbReference>
<feature type="region of interest" description="Disordered" evidence="11">
    <location>
        <begin position="1684"/>
        <end position="1815"/>
    </location>
</feature>
<dbReference type="PROSITE" id="PS01209">
    <property type="entry name" value="LDLRA_1"/>
    <property type="match status" value="2"/>
</dbReference>
<keyword evidence="14" id="KW-1185">Reference proteome</keyword>
<evidence type="ECO:0000256" key="10">
    <source>
        <dbReference type="PROSITE-ProRule" id="PRU00124"/>
    </source>
</evidence>
<evidence type="ECO:0000256" key="9">
    <source>
        <dbReference type="ARBA" id="ARBA00023180"/>
    </source>
</evidence>
<dbReference type="InterPro" id="IPR001007">
    <property type="entry name" value="VWF_dom"/>
</dbReference>
<dbReference type="PROSITE" id="PS50068">
    <property type="entry name" value="LDLRA_2"/>
    <property type="match status" value="7"/>
</dbReference>
<feature type="disulfide bond" evidence="10">
    <location>
        <begin position="1323"/>
        <end position="1338"/>
    </location>
</feature>
<dbReference type="RefSeq" id="XP_017693767.1">
    <property type="nucleotide sequence ID" value="XM_017838278.1"/>
</dbReference>
<evidence type="ECO:0000259" key="12">
    <source>
        <dbReference type="PROSITE" id="PS50184"/>
    </source>
</evidence>
<dbReference type="GO" id="GO:0005615">
    <property type="term" value="C:extracellular space"/>
    <property type="evidence" value="ECO:0007669"/>
    <property type="project" value="TreeGrafter"/>
</dbReference>
<evidence type="ECO:0000256" key="7">
    <source>
        <dbReference type="ARBA" id="ARBA00022889"/>
    </source>
</evidence>
<feature type="disulfide bond" evidence="10">
    <location>
        <begin position="1172"/>
        <end position="1187"/>
    </location>
</feature>
<feature type="domain" description="VWFC" evidence="12">
    <location>
        <begin position="1615"/>
        <end position="1674"/>
    </location>
</feature>
<comment type="caution">
    <text evidence="10">Lacks conserved residue(s) required for the propagation of feature annotation.</text>
</comment>
<comment type="subcellular location">
    <subcellularLocation>
        <location evidence="1">Secreted</location>
    </subcellularLocation>
</comment>
<evidence type="ECO:0000256" key="6">
    <source>
        <dbReference type="ARBA" id="ARBA00022837"/>
    </source>
</evidence>
<dbReference type="InterPro" id="IPR002919">
    <property type="entry name" value="TIL_dom"/>
</dbReference>
<dbReference type="Pfam" id="PF00057">
    <property type="entry name" value="Ldl_recept_a"/>
    <property type="match status" value="5"/>
</dbReference>
<keyword evidence="3" id="KW-0245">EGF-like domain</keyword>
<dbReference type="Pfam" id="PF00090">
    <property type="entry name" value="TSP_1"/>
    <property type="match status" value="4"/>
</dbReference>
<feature type="region of interest" description="Disordered" evidence="11">
    <location>
        <begin position="300"/>
        <end position="323"/>
    </location>
</feature>
<feature type="non-terminal residue" evidence="15">
    <location>
        <position position="1836"/>
    </location>
</feature>
<keyword evidence="4" id="KW-0732">Signal</keyword>
<dbReference type="PANTHER" id="PTHR11339:SF396">
    <property type="entry name" value="SCO-SPONDIN"/>
    <property type="match status" value="1"/>
</dbReference>
<evidence type="ECO:0000256" key="11">
    <source>
        <dbReference type="SAM" id="MobiDB-lite"/>
    </source>
</evidence>
<dbReference type="CDD" id="cd19941">
    <property type="entry name" value="TIL"/>
    <property type="match status" value="2"/>
</dbReference>
<name>A0A6J0J483_9PASS</name>
<keyword evidence="9" id="KW-0325">Glycoprotein</keyword>
<feature type="compositionally biased region" description="Low complexity" evidence="11">
    <location>
        <begin position="1787"/>
        <end position="1796"/>
    </location>
</feature>
<feature type="domain" description="VWFD" evidence="13">
    <location>
        <begin position="681"/>
        <end position="868"/>
    </location>
</feature>
<dbReference type="InterPro" id="IPR036055">
    <property type="entry name" value="LDL_receptor-like_sf"/>
</dbReference>
<dbReference type="GO" id="GO:0031012">
    <property type="term" value="C:extracellular matrix"/>
    <property type="evidence" value="ECO:0007669"/>
    <property type="project" value="TreeGrafter"/>
</dbReference>
<feature type="disulfide bond" evidence="10">
    <location>
        <begin position="1057"/>
        <end position="1072"/>
    </location>
</feature>
<dbReference type="Pfam" id="PF08742">
    <property type="entry name" value="C8"/>
    <property type="match status" value="3"/>
</dbReference>
<dbReference type="Gene3D" id="2.40.128.620">
    <property type="match status" value="1"/>
</dbReference>
<dbReference type="InterPro" id="IPR002172">
    <property type="entry name" value="LDrepeatLR_classA_rpt"/>
</dbReference>
<protein>
    <submittedName>
        <fullName evidence="15">SCO-spondin</fullName>
    </submittedName>
</protein>
<evidence type="ECO:0000313" key="14">
    <source>
        <dbReference type="Proteomes" id="UP000504624"/>
    </source>
</evidence>
<feature type="domain" description="VWFD" evidence="13">
    <location>
        <begin position="93"/>
        <end position="280"/>
    </location>
</feature>
<proteinExistence type="predicted"/>
<dbReference type="GeneID" id="108509048"/>